<protein>
    <submittedName>
        <fullName evidence="1">3240_t:CDS:1</fullName>
    </submittedName>
</protein>
<dbReference type="Proteomes" id="UP001153678">
    <property type="component" value="Unassembled WGS sequence"/>
</dbReference>
<feature type="non-terminal residue" evidence="1">
    <location>
        <position position="630"/>
    </location>
</feature>
<comment type="caution">
    <text evidence="1">The sequence shown here is derived from an EMBL/GenBank/DDBJ whole genome shotgun (WGS) entry which is preliminary data.</text>
</comment>
<evidence type="ECO:0000313" key="1">
    <source>
        <dbReference type="EMBL" id="CAI2191909.1"/>
    </source>
</evidence>
<organism evidence="1 2">
    <name type="scientific">Funneliformis geosporum</name>
    <dbReference type="NCBI Taxonomy" id="1117311"/>
    <lineage>
        <taxon>Eukaryota</taxon>
        <taxon>Fungi</taxon>
        <taxon>Fungi incertae sedis</taxon>
        <taxon>Mucoromycota</taxon>
        <taxon>Glomeromycotina</taxon>
        <taxon>Glomeromycetes</taxon>
        <taxon>Glomerales</taxon>
        <taxon>Glomeraceae</taxon>
        <taxon>Funneliformis</taxon>
    </lineage>
</organism>
<accession>A0A9W4T408</accession>
<gene>
    <name evidence="1" type="ORF">FWILDA_LOCUS15309</name>
</gene>
<dbReference type="AlphaFoldDB" id="A0A9W4T408"/>
<sequence>QTCDYVLYTITQEMLGFYAIAEVVDDSNKRPHKTIFCYLETGFQKHQLKSLQAIARMVKENGGQVFTSLEEVAEYLNSERLKDKTISHEENLGSDNQKNHEAIELVSYEQLEVEEQEIASSSTITQSHESKISLSETEQEEFKKYIQWNQSLQPKSEFNSNLTPSGNKALLKAIEVSDKEEKGQEVRKMRNYYDNSTVTLIAVQADMERKLFDEWRGSFLDVARGIDKEEFKKVLSSQNQDVISSETLVTSVNTYASVEKLKKTTSSDKYEKAKKYLSTQISDEKLEEEILKSSSKIVVEKSTKKDLTINDPASEVGQIKDWQKNKKTFTYTSCGYETKQVNFLKHDKSEIDKVHKLLVDISQTTDPTKLPEYQTLNYLVNYNSVPDSIKLIVIQKIALEADPTNLPTDEFLKEIASCQAIPAHILAIDSPDDKTGKISLNVKQKTFTYTSWQQTTPEEVKILEHSKIEVDKLHHILKRIERETEPTKLPDDEELKNATDYQLVPISRNLETIKKIRDEKESLLWQPFFTAHDISEENQKKLWKKSEDLSGFSIIDKQFDYFIADKKYHIDPLIHDKREVDKAHEFFISFSKEIKNKDFIDLPSYEELTNNKYNEEKVPSKLSLNELRKI</sequence>
<keyword evidence="2" id="KW-1185">Reference proteome</keyword>
<proteinExistence type="predicted"/>
<reference evidence="1" key="1">
    <citation type="submission" date="2022-08" db="EMBL/GenBank/DDBJ databases">
        <authorList>
            <person name="Kallberg Y."/>
            <person name="Tangrot J."/>
            <person name="Rosling A."/>
        </authorList>
    </citation>
    <scope>NUCLEOTIDE SEQUENCE</scope>
    <source>
        <strain evidence="1">Wild A</strain>
    </source>
</reference>
<name>A0A9W4T408_9GLOM</name>
<evidence type="ECO:0000313" key="2">
    <source>
        <dbReference type="Proteomes" id="UP001153678"/>
    </source>
</evidence>
<dbReference type="EMBL" id="CAMKVN010007827">
    <property type="protein sequence ID" value="CAI2191909.1"/>
    <property type="molecule type" value="Genomic_DNA"/>
</dbReference>